<dbReference type="NCBIfam" id="TIGR00745">
    <property type="entry name" value="apbA_panE"/>
    <property type="match status" value="1"/>
</dbReference>
<comment type="catalytic activity">
    <reaction evidence="10 11">
        <text>(R)-pantoate + NADP(+) = 2-dehydropantoate + NADPH + H(+)</text>
        <dbReference type="Rhea" id="RHEA:16233"/>
        <dbReference type="ChEBI" id="CHEBI:11561"/>
        <dbReference type="ChEBI" id="CHEBI:15378"/>
        <dbReference type="ChEBI" id="CHEBI:15980"/>
        <dbReference type="ChEBI" id="CHEBI:57783"/>
        <dbReference type="ChEBI" id="CHEBI:58349"/>
        <dbReference type="EC" id="1.1.1.169"/>
    </reaction>
</comment>
<sequence length="309" mass="32858">MRILVLGAGGTGGYFGGRAAQAGADVTFLVREARAARLREQGLRIKSPRGDATLAPRLVTAATPSDGYDVVVLSCKAYDLDSAIEAIRPAMGEHTAVLPIMNGVLQYDVLEREFGAHRVLGGLCQINASLGPEGEIVHMGQHASLVFGERAGQADSVRCVALRQALADAAFDCRLSEDIHQDVWEKFVFLTSLAAATCLMRATVGQICSTGDGVDFMRALLRESQQVAAASGHPVRPAADASALKVLTDPAQPMTASMFRDLRQGRPVEADHIVGDMARRGSLLGVDTPNLRVACIHLQAYQAQRAIDA</sequence>
<accession>A0A0C6P699</accession>
<dbReference type="GO" id="GO:0015940">
    <property type="term" value="P:pantothenate biosynthetic process"/>
    <property type="evidence" value="ECO:0007669"/>
    <property type="project" value="UniProtKB-UniPathway"/>
</dbReference>
<dbReference type="OrthoDB" id="9796561at2"/>
<dbReference type="PANTHER" id="PTHR21708">
    <property type="entry name" value="PROBABLE 2-DEHYDROPANTOATE 2-REDUCTASE"/>
    <property type="match status" value="1"/>
</dbReference>
<keyword evidence="6 11" id="KW-0566">Pantothenate biosynthesis</keyword>
<evidence type="ECO:0000256" key="4">
    <source>
        <dbReference type="ARBA" id="ARBA00013014"/>
    </source>
</evidence>
<comment type="function">
    <text evidence="1 11">Catalyzes the NADPH-dependent reduction of ketopantoate into pantoic acid.</text>
</comment>
<dbReference type="InterPro" id="IPR013752">
    <property type="entry name" value="KPA_reductase"/>
</dbReference>
<dbReference type="Gene3D" id="3.40.50.720">
    <property type="entry name" value="NAD(P)-binding Rossmann-like Domain"/>
    <property type="match status" value="1"/>
</dbReference>
<dbReference type="SUPFAM" id="SSF51735">
    <property type="entry name" value="NAD(P)-binding Rossmann-fold domains"/>
    <property type="match status" value="1"/>
</dbReference>
<dbReference type="InterPro" id="IPR051402">
    <property type="entry name" value="KPR-Related"/>
</dbReference>
<dbReference type="AlphaFoldDB" id="A0A0C6P699"/>
<dbReference type="InterPro" id="IPR013328">
    <property type="entry name" value="6PGD_dom2"/>
</dbReference>
<dbReference type="FunFam" id="3.40.50.720:FF:000307">
    <property type="entry name" value="2-dehydropantoate 2-reductase"/>
    <property type="match status" value="1"/>
</dbReference>
<organism evidence="14 15">
    <name type="scientific">Bordetella bronchiseptica 253</name>
    <dbReference type="NCBI Taxonomy" id="568707"/>
    <lineage>
        <taxon>Bacteria</taxon>
        <taxon>Pseudomonadati</taxon>
        <taxon>Pseudomonadota</taxon>
        <taxon>Betaproteobacteria</taxon>
        <taxon>Burkholderiales</taxon>
        <taxon>Alcaligenaceae</taxon>
        <taxon>Bordetella</taxon>
    </lineage>
</organism>
<name>A0A0C6P699_BORBO</name>
<dbReference type="Proteomes" id="UP000007564">
    <property type="component" value="Chromosome"/>
</dbReference>
<dbReference type="Gene3D" id="1.10.1040.10">
    <property type="entry name" value="N-(1-d-carboxylethyl)-l-norvaline Dehydrogenase, domain 2"/>
    <property type="match status" value="1"/>
</dbReference>
<dbReference type="Pfam" id="PF08546">
    <property type="entry name" value="ApbA_C"/>
    <property type="match status" value="1"/>
</dbReference>
<dbReference type="KEGG" id="bbh:BN112_3450"/>
<evidence type="ECO:0000259" key="13">
    <source>
        <dbReference type="Pfam" id="PF08546"/>
    </source>
</evidence>
<dbReference type="GO" id="GO:0008677">
    <property type="term" value="F:2-dehydropantoate 2-reductase activity"/>
    <property type="evidence" value="ECO:0007669"/>
    <property type="project" value="UniProtKB-EC"/>
</dbReference>
<evidence type="ECO:0000256" key="2">
    <source>
        <dbReference type="ARBA" id="ARBA00004994"/>
    </source>
</evidence>
<dbReference type="RefSeq" id="WP_015064767.1">
    <property type="nucleotide sequence ID" value="NC_019382.1"/>
</dbReference>
<evidence type="ECO:0000259" key="12">
    <source>
        <dbReference type="Pfam" id="PF02558"/>
    </source>
</evidence>
<evidence type="ECO:0000313" key="14">
    <source>
        <dbReference type="EMBL" id="CCJ55364.1"/>
    </source>
</evidence>
<feature type="domain" description="Ketopantoate reductase C-terminal" evidence="13">
    <location>
        <begin position="178"/>
        <end position="301"/>
    </location>
</feature>
<evidence type="ECO:0000256" key="8">
    <source>
        <dbReference type="ARBA" id="ARBA00023002"/>
    </source>
</evidence>
<dbReference type="InterPro" id="IPR013332">
    <property type="entry name" value="KPR_N"/>
</dbReference>
<proteinExistence type="inferred from homology"/>
<dbReference type="InterPro" id="IPR008927">
    <property type="entry name" value="6-PGluconate_DH-like_C_sf"/>
</dbReference>
<dbReference type="EC" id="1.1.1.169" evidence="4 11"/>
<dbReference type="SUPFAM" id="SSF48179">
    <property type="entry name" value="6-phosphogluconate dehydrogenase C-terminal domain-like"/>
    <property type="match status" value="1"/>
</dbReference>
<evidence type="ECO:0000256" key="6">
    <source>
        <dbReference type="ARBA" id="ARBA00022655"/>
    </source>
</evidence>
<protein>
    <recommendedName>
        <fullName evidence="5 11">2-dehydropantoate 2-reductase</fullName>
        <ecNumber evidence="4 11">1.1.1.169</ecNumber>
    </recommendedName>
    <alternativeName>
        <fullName evidence="9 11">Ketopantoate reductase</fullName>
    </alternativeName>
</protein>
<comment type="pathway">
    <text evidence="2 11">Cofactor biosynthesis; (R)-pantothenate biosynthesis; (R)-pantoate from 3-methyl-2-oxobutanoate: step 2/2.</text>
</comment>
<dbReference type="GO" id="GO:0005737">
    <property type="term" value="C:cytoplasm"/>
    <property type="evidence" value="ECO:0007669"/>
    <property type="project" value="TreeGrafter"/>
</dbReference>
<dbReference type="Pfam" id="PF02558">
    <property type="entry name" value="ApbA"/>
    <property type="match status" value="1"/>
</dbReference>
<evidence type="ECO:0000313" key="15">
    <source>
        <dbReference type="Proteomes" id="UP000007564"/>
    </source>
</evidence>
<dbReference type="EMBL" id="HE965806">
    <property type="protein sequence ID" value="CCJ55364.1"/>
    <property type="molecule type" value="Genomic_DNA"/>
</dbReference>
<evidence type="ECO:0000256" key="10">
    <source>
        <dbReference type="ARBA" id="ARBA00048793"/>
    </source>
</evidence>
<dbReference type="HOGENOM" id="CLU_031468_6_1_4"/>
<evidence type="ECO:0000256" key="5">
    <source>
        <dbReference type="ARBA" id="ARBA00019465"/>
    </source>
</evidence>
<dbReference type="UniPathway" id="UPA00028">
    <property type="reaction ID" value="UER00004"/>
</dbReference>
<evidence type="ECO:0000256" key="3">
    <source>
        <dbReference type="ARBA" id="ARBA00007870"/>
    </source>
</evidence>
<evidence type="ECO:0000256" key="1">
    <source>
        <dbReference type="ARBA" id="ARBA00002919"/>
    </source>
</evidence>
<dbReference type="NCBIfam" id="NF005094">
    <property type="entry name" value="PRK06522.2-5"/>
    <property type="match status" value="1"/>
</dbReference>
<comment type="similarity">
    <text evidence="3 11">Belongs to the ketopantoate reductase family.</text>
</comment>
<dbReference type="PANTHER" id="PTHR21708:SF26">
    <property type="entry name" value="2-DEHYDROPANTOATE 2-REDUCTASE"/>
    <property type="match status" value="1"/>
</dbReference>
<gene>
    <name evidence="14" type="ORF">BN112_3450</name>
</gene>
<dbReference type="InterPro" id="IPR036291">
    <property type="entry name" value="NAD(P)-bd_dom_sf"/>
</dbReference>
<dbReference type="FunFam" id="1.10.1040.10:FF:000017">
    <property type="entry name" value="2-dehydropantoate 2-reductase"/>
    <property type="match status" value="1"/>
</dbReference>
<feature type="domain" description="Ketopantoate reductase N-terminal" evidence="12">
    <location>
        <begin position="3"/>
        <end position="150"/>
    </location>
</feature>
<evidence type="ECO:0000256" key="9">
    <source>
        <dbReference type="ARBA" id="ARBA00032024"/>
    </source>
</evidence>
<evidence type="ECO:0000256" key="7">
    <source>
        <dbReference type="ARBA" id="ARBA00022857"/>
    </source>
</evidence>
<evidence type="ECO:0000256" key="11">
    <source>
        <dbReference type="RuleBase" id="RU362068"/>
    </source>
</evidence>
<keyword evidence="8 11" id="KW-0560">Oxidoreductase</keyword>
<dbReference type="InterPro" id="IPR003710">
    <property type="entry name" value="ApbA"/>
</dbReference>
<reference evidence="14 15" key="1">
    <citation type="journal article" date="2012" name="BMC Genomics">
        <title>Comparative genomics of the classical Bordetella subspecies: the evolution and exchange of virulence-associated diversity amongst closely related pathogens.</title>
        <authorList>
            <person name="Park J."/>
            <person name="Zhang Y."/>
            <person name="Buboltz A.M."/>
            <person name="Zhang X."/>
            <person name="Schuster S.C."/>
            <person name="Ahuja U."/>
            <person name="Liu M."/>
            <person name="Miller J.F."/>
            <person name="Sebaihia M."/>
            <person name="Bentley S.D."/>
            <person name="Parkhill J."/>
            <person name="Harvill E.T."/>
        </authorList>
    </citation>
    <scope>NUCLEOTIDE SEQUENCE [LARGE SCALE GENOMIC DNA]</scope>
    <source>
        <strain evidence="14 15">253</strain>
    </source>
</reference>
<keyword evidence="7 11" id="KW-0521">NADP</keyword>